<name>A0ACC0WYJ3_9STRA</name>
<sequence>MYPCVHCAGDFQKGIAKSPPRLESRTAFSMWLCKQQNIFNRKLNKPVILCTMKNLEARCGEKESRRAGAKGATKILLRKLLDR</sequence>
<reference evidence="1 2" key="1">
    <citation type="journal article" date="2022" name="bioRxiv">
        <title>The genome of the oomycete Peronosclerospora sorghi, a cosmopolitan pathogen of maize and sorghum, is inflated with dispersed pseudogenes.</title>
        <authorList>
            <person name="Fletcher K."/>
            <person name="Martin F."/>
            <person name="Isakeit T."/>
            <person name="Cavanaugh K."/>
            <person name="Magill C."/>
            <person name="Michelmore R."/>
        </authorList>
    </citation>
    <scope>NUCLEOTIDE SEQUENCE [LARGE SCALE GENOMIC DNA]</scope>
    <source>
        <strain evidence="1">P6</strain>
    </source>
</reference>
<organism evidence="1 2">
    <name type="scientific">Peronosclerospora sorghi</name>
    <dbReference type="NCBI Taxonomy" id="230839"/>
    <lineage>
        <taxon>Eukaryota</taxon>
        <taxon>Sar</taxon>
        <taxon>Stramenopiles</taxon>
        <taxon>Oomycota</taxon>
        <taxon>Peronosporomycetes</taxon>
        <taxon>Peronosporales</taxon>
        <taxon>Peronosporaceae</taxon>
        <taxon>Peronosclerospora</taxon>
    </lineage>
</organism>
<protein>
    <submittedName>
        <fullName evidence="1">Uncharacterized protein</fullName>
    </submittedName>
</protein>
<evidence type="ECO:0000313" key="2">
    <source>
        <dbReference type="Proteomes" id="UP001163321"/>
    </source>
</evidence>
<gene>
    <name evidence="1" type="ORF">PsorP6_002075</name>
</gene>
<accession>A0ACC0WYJ3</accession>
<dbReference type="EMBL" id="CM047580">
    <property type="protein sequence ID" value="KAI9923134.1"/>
    <property type="molecule type" value="Genomic_DNA"/>
</dbReference>
<evidence type="ECO:0000313" key="1">
    <source>
        <dbReference type="EMBL" id="KAI9923134.1"/>
    </source>
</evidence>
<comment type="caution">
    <text evidence="1">The sequence shown here is derived from an EMBL/GenBank/DDBJ whole genome shotgun (WGS) entry which is preliminary data.</text>
</comment>
<dbReference type="Proteomes" id="UP001163321">
    <property type="component" value="Chromosome 1"/>
</dbReference>
<keyword evidence="2" id="KW-1185">Reference proteome</keyword>
<proteinExistence type="predicted"/>